<dbReference type="PANTHER" id="PTHR45631">
    <property type="entry name" value="OS07G0107800 PROTEIN-RELATED"/>
    <property type="match status" value="1"/>
</dbReference>
<dbReference type="Gene3D" id="3.80.10.10">
    <property type="entry name" value="Ribonuclease Inhibitor"/>
    <property type="match status" value="1"/>
</dbReference>
<keyword evidence="1" id="KW-0732">Signal</keyword>
<evidence type="ECO:0000313" key="2">
    <source>
        <dbReference type="EMBL" id="KAL3819394.1"/>
    </source>
</evidence>
<dbReference type="SUPFAM" id="SSF52058">
    <property type="entry name" value="L domain-like"/>
    <property type="match status" value="1"/>
</dbReference>
<proteinExistence type="predicted"/>
<dbReference type="AlphaFoldDB" id="A0ABD3S4G5"/>
<organism evidence="2 3">
    <name type="scientific">Penstemon smallii</name>
    <dbReference type="NCBI Taxonomy" id="265156"/>
    <lineage>
        <taxon>Eukaryota</taxon>
        <taxon>Viridiplantae</taxon>
        <taxon>Streptophyta</taxon>
        <taxon>Embryophyta</taxon>
        <taxon>Tracheophyta</taxon>
        <taxon>Spermatophyta</taxon>
        <taxon>Magnoliopsida</taxon>
        <taxon>eudicotyledons</taxon>
        <taxon>Gunneridae</taxon>
        <taxon>Pentapetalae</taxon>
        <taxon>asterids</taxon>
        <taxon>lamiids</taxon>
        <taxon>Lamiales</taxon>
        <taxon>Plantaginaceae</taxon>
        <taxon>Cheloneae</taxon>
        <taxon>Penstemon</taxon>
    </lineage>
</organism>
<dbReference type="PANTHER" id="PTHR45631:SF44">
    <property type="entry name" value="CARBOHYDRATE-BINDING PROTEIN OF THE ER PROTEIN"/>
    <property type="match status" value="1"/>
</dbReference>
<sequence length="149" mass="16774">MSNHLISLFFTFNLLLISIHGRTLQKNYTNETNSLSFSNIKVKAVSHATDDTYTGQTDPRDVLGLMVIWATYTQLMEANPDPCTSPIWTWIECNSDLRVIALNLDKKLLIGTLPDFSLLDALQRIDLSQNSLIGPIPSFLVTFTDLQEL</sequence>
<dbReference type="InterPro" id="IPR032675">
    <property type="entry name" value="LRR_dom_sf"/>
</dbReference>
<evidence type="ECO:0000313" key="3">
    <source>
        <dbReference type="Proteomes" id="UP001634393"/>
    </source>
</evidence>
<evidence type="ECO:0000256" key="1">
    <source>
        <dbReference type="SAM" id="SignalP"/>
    </source>
</evidence>
<gene>
    <name evidence="2" type="ORF">ACJIZ3_005299</name>
</gene>
<comment type="caution">
    <text evidence="2">The sequence shown here is derived from an EMBL/GenBank/DDBJ whole genome shotgun (WGS) entry which is preliminary data.</text>
</comment>
<name>A0ABD3S4G5_9LAMI</name>
<dbReference type="Proteomes" id="UP001634393">
    <property type="component" value="Unassembled WGS sequence"/>
</dbReference>
<protein>
    <submittedName>
        <fullName evidence="2">Uncharacterized protein</fullName>
    </submittedName>
</protein>
<accession>A0ABD3S4G5</accession>
<feature type="chain" id="PRO_5044786009" evidence="1">
    <location>
        <begin position="22"/>
        <end position="149"/>
    </location>
</feature>
<feature type="signal peptide" evidence="1">
    <location>
        <begin position="1"/>
        <end position="21"/>
    </location>
</feature>
<keyword evidence="3" id="KW-1185">Reference proteome</keyword>
<reference evidence="2 3" key="1">
    <citation type="submission" date="2024-12" db="EMBL/GenBank/DDBJ databases">
        <title>The unique morphological basis and parallel evolutionary history of personate flowers in Penstemon.</title>
        <authorList>
            <person name="Depatie T.H."/>
            <person name="Wessinger C.A."/>
        </authorList>
    </citation>
    <scope>NUCLEOTIDE SEQUENCE [LARGE SCALE GENOMIC DNA]</scope>
    <source>
        <strain evidence="2">WTNN_2</strain>
        <tissue evidence="2">Leaf</tissue>
    </source>
</reference>
<dbReference type="EMBL" id="JBJXBP010000007">
    <property type="protein sequence ID" value="KAL3819394.1"/>
    <property type="molecule type" value="Genomic_DNA"/>
</dbReference>